<evidence type="ECO:0000313" key="1">
    <source>
        <dbReference type="EMBL" id="CCM03991.1"/>
    </source>
</evidence>
<protein>
    <submittedName>
        <fullName evidence="1">Uncharacterized protein</fullName>
    </submittedName>
</protein>
<proteinExistence type="predicted"/>
<organism evidence="1 2">
    <name type="scientific">Fibroporia radiculosa</name>
    <dbReference type="NCBI Taxonomy" id="599839"/>
    <lineage>
        <taxon>Eukaryota</taxon>
        <taxon>Fungi</taxon>
        <taxon>Dikarya</taxon>
        <taxon>Basidiomycota</taxon>
        <taxon>Agaricomycotina</taxon>
        <taxon>Agaricomycetes</taxon>
        <taxon>Polyporales</taxon>
        <taxon>Fibroporiaceae</taxon>
        <taxon>Fibroporia</taxon>
    </lineage>
</organism>
<gene>
    <name evidence="1" type="ORF">FIBRA_06147</name>
</gene>
<dbReference type="RefSeq" id="XP_012183274.1">
    <property type="nucleotide sequence ID" value="XM_012327884.1"/>
</dbReference>
<dbReference type="EMBL" id="HE797137">
    <property type="protein sequence ID" value="CCM03991.1"/>
    <property type="molecule type" value="Genomic_DNA"/>
</dbReference>
<dbReference type="STRING" id="599839.J4IB39"/>
<dbReference type="GeneID" id="24098902"/>
<accession>J4IB39</accession>
<dbReference type="AlphaFoldDB" id="J4IB39"/>
<dbReference type="InParanoid" id="J4IB39"/>
<keyword evidence="2" id="KW-1185">Reference proteome</keyword>
<name>J4IB39_9APHY</name>
<evidence type="ECO:0000313" key="2">
    <source>
        <dbReference type="Proteomes" id="UP000006352"/>
    </source>
</evidence>
<sequence>MSISVDDLIASLNSNHIGQEAMDIANLHAQLAQALLSQPPASAHPALRRGHNTPLARTPSSNFVWETVEFSRSRSSSVAGATQKRVADERISDLDEMDEDERMVEELLFPSASHFQDQYPPSSSPTRGYSCVVSRRSSIQHLSPSYEYPPSELTPSNTSLFASTDPFYAAQVQAAQNPPTSFFAQAGHPSAHSPFLLAQQLQSAYGHTYSHPEVDPHHMFSPSPAAFTC</sequence>
<reference evidence="1 2" key="1">
    <citation type="journal article" date="2012" name="Appl. Environ. Microbiol.">
        <title>Short-read sequencing for genomic analysis of the brown rot fungus Fibroporia radiculosa.</title>
        <authorList>
            <person name="Tang J.D."/>
            <person name="Perkins A.D."/>
            <person name="Sonstegard T.S."/>
            <person name="Schroeder S.G."/>
            <person name="Burgess S.C."/>
            <person name="Diehl S.V."/>
        </authorList>
    </citation>
    <scope>NUCLEOTIDE SEQUENCE [LARGE SCALE GENOMIC DNA]</scope>
    <source>
        <strain evidence="1 2">TFFH 294</strain>
    </source>
</reference>
<dbReference type="OrthoDB" id="3262664at2759"/>
<dbReference type="Proteomes" id="UP000006352">
    <property type="component" value="Unassembled WGS sequence"/>
</dbReference>
<dbReference type="HOGENOM" id="CLU_1230217_0_0_1"/>